<evidence type="ECO:0000259" key="1">
    <source>
        <dbReference type="Pfam" id="PF12937"/>
    </source>
</evidence>
<dbReference type="Pfam" id="PF12937">
    <property type="entry name" value="F-box-like"/>
    <property type="match status" value="1"/>
</dbReference>
<dbReference type="Proteomes" id="UP000310158">
    <property type="component" value="Unassembled WGS sequence"/>
</dbReference>
<evidence type="ECO:0000313" key="3">
    <source>
        <dbReference type="Proteomes" id="UP000310158"/>
    </source>
</evidence>
<dbReference type="OrthoDB" id="2884925at2759"/>
<keyword evidence="3" id="KW-1185">Reference proteome</keyword>
<name>A0A4V3XE42_9AGAM</name>
<feature type="domain" description="F-box" evidence="1">
    <location>
        <begin position="81"/>
        <end position="145"/>
    </location>
</feature>
<reference evidence="2 3" key="1">
    <citation type="submission" date="2019-02" db="EMBL/GenBank/DDBJ databases">
        <title>Genome sequencing of the rare red list fungi Bondarzewia mesenterica.</title>
        <authorList>
            <person name="Buettner E."/>
            <person name="Kellner H."/>
        </authorList>
    </citation>
    <scope>NUCLEOTIDE SEQUENCE [LARGE SCALE GENOMIC DNA]</scope>
    <source>
        <strain evidence="2 3">DSM 108281</strain>
    </source>
</reference>
<evidence type="ECO:0000313" key="2">
    <source>
        <dbReference type="EMBL" id="THH12203.1"/>
    </source>
</evidence>
<dbReference type="InterPro" id="IPR001810">
    <property type="entry name" value="F-box_dom"/>
</dbReference>
<dbReference type="EMBL" id="SGPL01000476">
    <property type="protein sequence ID" value="THH12203.1"/>
    <property type="molecule type" value="Genomic_DNA"/>
</dbReference>
<comment type="caution">
    <text evidence="2">The sequence shown here is derived from an EMBL/GenBank/DDBJ whole genome shotgun (WGS) entry which is preliminary data.</text>
</comment>
<organism evidence="2 3">
    <name type="scientific">Bondarzewia mesenterica</name>
    <dbReference type="NCBI Taxonomy" id="1095465"/>
    <lineage>
        <taxon>Eukaryota</taxon>
        <taxon>Fungi</taxon>
        <taxon>Dikarya</taxon>
        <taxon>Basidiomycota</taxon>
        <taxon>Agaricomycotina</taxon>
        <taxon>Agaricomycetes</taxon>
        <taxon>Russulales</taxon>
        <taxon>Bondarzewiaceae</taxon>
        <taxon>Bondarzewia</taxon>
    </lineage>
</organism>
<protein>
    <recommendedName>
        <fullName evidence="1">F-box domain-containing protein</fullName>
    </recommendedName>
</protein>
<dbReference type="Gene3D" id="1.20.1280.50">
    <property type="match status" value="1"/>
</dbReference>
<gene>
    <name evidence="2" type="ORF">EW146_g7780</name>
</gene>
<sequence>MVADSLARSDRSELTDGLSNPAEYWPTVAHPRLLAFDPTTILEVNDPQTADTIRSGIDHESYSIRTVLSTLNTRRNALLLICRLPSEVLAHVFEFCLTYEVPGARWMFRISGRARSTLGWIKVTHVCRKWRQVSLENPSLWRNITSHLGVAWMEEMLRRSKSSLINIREIYHLSTIMLESIPVSRHLSHLRTLCIHATPDDIQPFLKSLTSSAPFLENLELACVRNRQSNSRRRAVVILPTDIFSNSLPRLNNLTITGLCFPFSVTPLRSLVHLKVIFPDTGVLLPVPDAPAEATSELRLKLAQFLDTLKEMPELEVLELKDAVPVPPSTSLHLPSVTQIVPLTHLTLLALTGPALHCVNLIRSLRIPPTASICLNCTSLYPHGDDCIPLIPLLAPHAGGPKSGVSPLKTILASASDYVSLKGWNSIGDSHYRYYGPSPTIQLSITWSTPRSIRPVHMMDTICRGIYMEDVSVLIVYPSFKDPTIELWTHTFWRMRALQELHVSGDIAAEFIHALCMETAPMSDAKEAPRGPCFPKLRELRLVRVDFRHSILGSRDFHEALPDYLRIRQASSAPLQTLFIETCSIRAEWVDSLKGVIPDLIWDNETMEEYEQRDSDGDEFFD</sequence>
<dbReference type="AlphaFoldDB" id="A0A4V3XE42"/>
<accession>A0A4V3XE42</accession>
<proteinExistence type="predicted"/>